<evidence type="ECO:0000256" key="6">
    <source>
        <dbReference type="ARBA" id="ARBA00026066"/>
    </source>
</evidence>
<proteinExistence type="inferred from homology"/>
<gene>
    <name evidence="12" type="ORF">SR876_23475</name>
</gene>
<evidence type="ECO:0000313" key="13">
    <source>
        <dbReference type="Proteomes" id="UP001326715"/>
    </source>
</evidence>
<comment type="subunit">
    <text evidence="6">Heterotetramer of 2 MoaD subunits and 2 MoaE subunits. Also stable as homodimer. The enzyme changes between these two forms during catalysis.</text>
</comment>
<evidence type="ECO:0000256" key="8">
    <source>
        <dbReference type="ARBA" id="ARBA00030407"/>
    </source>
</evidence>
<protein>
    <recommendedName>
        <fullName evidence="4">Molybdopterin synthase catalytic subunit</fullName>
        <ecNumber evidence="3">2.8.1.12</ecNumber>
    </recommendedName>
    <alternativeName>
        <fullName evidence="9">MPT synthase subunit 2</fullName>
    </alternativeName>
    <alternativeName>
        <fullName evidence="7">Molybdenum cofactor biosynthesis protein E</fullName>
    </alternativeName>
    <alternativeName>
        <fullName evidence="8">Molybdopterin-converting factor large subunit</fullName>
    </alternativeName>
    <alternativeName>
        <fullName evidence="10">Molybdopterin-converting factor subunit 2</fullName>
    </alternativeName>
</protein>
<keyword evidence="13" id="KW-1185">Reference proteome</keyword>
<evidence type="ECO:0000256" key="2">
    <source>
        <dbReference type="ARBA" id="ARBA00005426"/>
    </source>
</evidence>
<evidence type="ECO:0000256" key="10">
    <source>
        <dbReference type="ARBA" id="ARBA00032474"/>
    </source>
</evidence>
<comment type="catalytic activity">
    <reaction evidence="11">
        <text>2 [molybdopterin-synthase sulfur-carrier protein]-C-terminal-Gly-aminoethanethioate + cyclic pyranopterin phosphate + H2O = molybdopterin + 2 [molybdopterin-synthase sulfur-carrier protein]-C-terminal Gly-Gly + 2 H(+)</text>
        <dbReference type="Rhea" id="RHEA:26333"/>
        <dbReference type="Rhea" id="RHEA-COMP:12202"/>
        <dbReference type="Rhea" id="RHEA-COMP:19907"/>
        <dbReference type="ChEBI" id="CHEBI:15377"/>
        <dbReference type="ChEBI" id="CHEBI:15378"/>
        <dbReference type="ChEBI" id="CHEBI:58698"/>
        <dbReference type="ChEBI" id="CHEBI:59648"/>
        <dbReference type="ChEBI" id="CHEBI:90778"/>
        <dbReference type="ChEBI" id="CHEBI:232372"/>
        <dbReference type="EC" id="2.8.1.12"/>
    </reaction>
</comment>
<dbReference type="RefSeq" id="WP_322518457.1">
    <property type="nucleotide sequence ID" value="NZ_CP139972.1"/>
</dbReference>
<evidence type="ECO:0000256" key="9">
    <source>
        <dbReference type="ARBA" id="ARBA00030781"/>
    </source>
</evidence>
<dbReference type="Pfam" id="PF02391">
    <property type="entry name" value="MoaE"/>
    <property type="match status" value="1"/>
</dbReference>
<name>A0ABZ0XBA8_9BACT</name>
<dbReference type="Gene3D" id="3.90.1170.40">
    <property type="entry name" value="Molybdopterin biosynthesis MoaE subunit"/>
    <property type="match status" value="1"/>
</dbReference>
<evidence type="ECO:0000256" key="4">
    <source>
        <dbReference type="ARBA" id="ARBA00013858"/>
    </source>
</evidence>
<dbReference type="InterPro" id="IPR036563">
    <property type="entry name" value="MoaE_sf"/>
</dbReference>
<evidence type="ECO:0000256" key="1">
    <source>
        <dbReference type="ARBA" id="ARBA00005046"/>
    </source>
</evidence>
<comment type="pathway">
    <text evidence="1">Cofactor biosynthesis; molybdopterin biosynthesis.</text>
</comment>
<sequence length="143" mass="15780">MKNVNMNFLVKIAADINVQQALDFVESPDCGGVVLFVGNVRNETQGKKVVRLFFECYEPMAIAEMEKIARHTISALGIKRIAILHITGEKLPGETVVVIAAAAPHRGVAFEACEYAIDTLKQTVPIWKKEFFEDGAIWVAAHP</sequence>
<dbReference type="CDD" id="cd00756">
    <property type="entry name" value="MoaE"/>
    <property type="match status" value="1"/>
</dbReference>
<accession>A0ABZ0XBA8</accession>
<keyword evidence="5" id="KW-0501">Molybdenum cofactor biosynthesis</keyword>
<evidence type="ECO:0000256" key="3">
    <source>
        <dbReference type="ARBA" id="ARBA00011950"/>
    </source>
</evidence>
<dbReference type="PANTHER" id="PTHR23404">
    <property type="entry name" value="MOLYBDOPTERIN SYNTHASE RELATED"/>
    <property type="match status" value="1"/>
</dbReference>
<reference evidence="12 13" key="1">
    <citation type="submission" date="2023-11" db="EMBL/GenBank/DDBJ databases">
        <title>MicrobeMod: A computational toolkit for identifying prokaryotic methylation and restriction-modification with nanopore sequencing.</title>
        <authorList>
            <person name="Crits-Christoph A."/>
            <person name="Kang S.C."/>
            <person name="Lee H."/>
            <person name="Ostrov N."/>
        </authorList>
    </citation>
    <scope>NUCLEOTIDE SEQUENCE [LARGE SCALE GENOMIC DNA]</scope>
    <source>
        <strain evidence="12 13">ATCC 23090</strain>
    </source>
</reference>
<dbReference type="InterPro" id="IPR003448">
    <property type="entry name" value="Mopterin_biosynth_MoaE"/>
</dbReference>
<evidence type="ECO:0000256" key="5">
    <source>
        <dbReference type="ARBA" id="ARBA00023150"/>
    </source>
</evidence>
<comment type="similarity">
    <text evidence="2">Belongs to the MoaE family.</text>
</comment>
<dbReference type="EMBL" id="CP140154">
    <property type="protein sequence ID" value="WQG87892.1"/>
    <property type="molecule type" value="Genomic_DNA"/>
</dbReference>
<evidence type="ECO:0000256" key="11">
    <source>
        <dbReference type="ARBA" id="ARBA00049878"/>
    </source>
</evidence>
<evidence type="ECO:0000256" key="7">
    <source>
        <dbReference type="ARBA" id="ARBA00029745"/>
    </source>
</evidence>
<evidence type="ECO:0000313" key="12">
    <source>
        <dbReference type="EMBL" id="WQG87892.1"/>
    </source>
</evidence>
<dbReference type="EC" id="2.8.1.12" evidence="3"/>
<dbReference type="SUPFAM" id="SSF54690">
    <property type="entry name" value="Molybdopterin synthase subunit MoaE"/>
    <property type="match status" value="1"/>
</dbReference>
<dbReference type="Proteomes" id="UP001326715">
    <property type="component" value="Chromosome"/>
</dbReference>
<organism evidence="12 13">
    <name type="scientific">Chitinophaga sancti</name>
    <dbReference type="NCBI Taxonomy" id="1004"/>
    <lineage>
        <taxon>Bacteria</taxon>
        <taxon>Pseudomonadati</taxon>
        <taxon>Bacteroidota</taxon>
        <taxon>Chitinophagia</taxon>
        <taxon>Chitinophagales</taxon>
        <taxon>Chitinophagaceae</taxon>
        <taxon>Chitinophaga</taxon>
    </lineage>
</organism>